<protein>
    <submittedName>
        <fullName evidence="2">Transposase</fullName>
    </submittedName>
</protein>
<dbReference type="AlphaFoldDB" id="A0A0K0FED8"/>
<proteinExistence type="predicted"/>
<keyword evidence="1" id="KW-1185">Reference proteome</keyword>
<evidence type="ECO:0000313" key="2">
    <source>
        <dbReference type="WBParaSite" id="SVE_0721700.1"/>
    </source>
</evidence>
<name>A0A0K0FED8_STRVS</name>
<evidence type="ECO:0000313" key="1">
    <source>
        <dbReference type="Proteomes" id="UP000035680"/>
    </source>
</evidence>
<dbReference type="WBParaSite" id="SVE_0721700.1">
    <property type="protein sequence ID" value="SVE_0721700.1"/>
    <property type="gene ID" value="SVE_0721700"/>
</dbReference>
<sequence>MNFPVLTENCGESLKKKSRPCGPVVTSEARLLLVNMLAISYKHFSDCIHEQKLKRKNKAMPIYKLVLKPTANKNKKVRNLPMVTEIAAIF</sequence>
<organism evidence="1 2">
    <name type="scientific">Strongyloides venezuelensis</name>
    <name type="common">Threadworm</name>
    <dbReference type="NCBI Taxonomy" id="75913"/>
    <lineage>
        <taxon>Eukaryota</taxon>
        <taxon>Metazoa</taxon>
        <taxon>Ecdysozoa</taxon>
        <taxon>Nematoda</taxon>
        <taxon>Chromadorea</taxon>
        <taxon>Rhabditida</taxon>
        <taxon>Tylenchina</taxon>
        <taxon>Panagrolaimomorpha</taxon>
        <taxon>Strongyloidoidea</taxon>
        <taxon>Strongyloididae</taxon>
        <taxon>Strongyloides</taxon>
    </lineage>
</organism>
<reference evidence="2" key="2">
    <citation type="submission" date="2015-08" db="UniProtKB">
        <authorList>
            <consortium name="WormBaseParasite"/>
        </authorList>
    </citation>
    <scope>IDENTIFICATION</scope>
</reference>
<accession>A0A0K0FED8</accession>
<dbReference type="STRING" id="75913.A0A0K0FED8"/>
<dbReference type="Proteomes" id="UP000035680">
    <property type="component" value="Unassembled WGS sequence"/>
</dbReference>
<reference evidence="1" key="1">
    <citation type="submission" date="2014-07" db="EMBL/GenBank/DDBJ databases">
        <authorList>
            <person name="Martin A.A"/>
            <person name="De Silva N."/>
        </authorList>
    </citation>
    <scope>NUCLEOTIDE SEQUENCE</scope>
</reference>